<dbReference type="GO" id="GO:0047429">
    <property type="term" value="F:nucleoside triphosphate diphosphatase activity"/>
    <property type="evidence" value="ECO:0007669"/>
    <property type="project" value="InterPro"/>
</dbReference>
<accession>A0A383E2R6</accession>
<dbReference type="Gene3D" id="3.90.950.10">
    <property type="match status" value="1"/>
</dbReference>
<dbReference type="Pfam" id="PF01725">
    <property type="entry name" value="Ham1p_like"/>
    <property type="match status" value="1"/>
</dbReference>
<evidence type="ECO:0000313" key="1">
    <source>
        <dbReference type="EMBL" id="SVE50378.1"/>
    </source>
</evidence>
<dbReference type="InterPro" id="IPR029001">
    <property type="entry name" value="ITPase-like_fam"/>
</dbReference>
<reference evidence="1" key="1">
    <citation type="submission" date="2018-05" db="EMBL/GenBank/DDBJ databases">
        <authorList>
            <person name="Lanie J.A."/>
            <person name="Ng W.-L."/>
            <person name="Kazmierczak K.M."/>
            <person name="Andrzejewski T.M."/>
            <person name="Davidsen T.M."/>
            <person name="Wayne K.J."/>
            <person name="Tettelin H."/>
            <person name="Glass J.I."/>
            <person name="Rusch D."/>
            <person name="Podicherti R."/>
            <person name="Tsui H.-C.T."/>
            <person name="Winkler M.E."/>
        </authorList>
    </citation>
    <scope>NUCLEOTIDE SEQUENCE</scope>
</reference>
<dbReference type="AlphaFoldDB" id="A0A383E2R6"/>
<dbReference type="SUPFAM" id="SSF52972">
    <property type="entry name" value="ITPase-like"/>
    <property type="match status" value="1"/>
</dbReference>
<dbReference type="GO" id="GO:0009143">
    <property type="term" value="P:nucleoside triphosphate catabolic process"/>
    <property type="evidence" value="ECO:0007669"/>
    <property type="project" value="InterPro"/>
</dbReference>
<feature type="non-terminal residue" evidence="1">
    <location>
        <position position="84"/>
    </location>
</feature>
<protein>
    <recommendedName>
        <fullName evidence="2">Non-canonical purine NTP pyrophosphatase</fullName>
    </recommendedName>
</protein>
<dbReference type="InterPro" id="IPR002637">
    <property type="entry name" value="RdgB/HAM1"/>
</dbReference>
<sequence length="84" mass="8633">MVLASSNLGKLADFRLLFAGSGITIERPEDHGVSLDVEETGQTFLDNARLKARASVAATGLASLADDSGIIAYALGEEPGVISA</sequence>
<gene>
    <name evidence="1" type="ORF">METZ01_LOCUS503232</name>
</gene>
<dbReference type="EMBL" id="UINC01221866">
    <property type="protein sequence ID" value="SVE50378.1"/>
    <property type="molecule type" value="Genomic_DNA"/>
</dbReference>
<proteinExistence type="predicted"/>
<name>A0A383E2R6_9ZZZZ</name>
<evidence type="ECO:0008006" key="2">
    <source>
        <dbReference type="Google" id="ProtNLM"/>
    </source>
</evidence>
<organism evidence="1">
    <name type="scientific">marine metagenome</name>
    <dbReference type="NCBI Taxonomy" id="408172"/>
    <lineage>
        <taxon>unclassified sequences</taxon>
        <taxon>metagenomes</taxon>
        <taxon>ecological metagenomes</taxon>
    </lineage>
</organism>